<evidence type="ECO:0000256" key="2">
    <source>
        <dbReference type="SAM" id="SignalP"/>
    </source>
</evidence>
<evidence type="ECO:0000313" key="3">
    <source>
        <dbReference type="EnsemblMetazoa" id="BGLB021318-PA"/>
    </source>
</evidence>
<accession>A0A2C9KM80</accession>
<feature type="signal peptide" evidence="2">
    <location>
        <begin position="1"/>
        <end position="24"/>
    </location>
</feature>
<dbReference type="KEGG" id="bgt:106058768"/>
<sequence length="153" mass="16835">MSPYETCILKSFIIVAFYVCASSALNCSQCNNRFGGVPNTCVSPKNMTGCIGCLKTLTKVKLRDSGYMDGWEKLSVVVSRVCMRPGSTFIKPAGCYRQQNNGGYTERCFCFTDNCNSKANTLATGRTLVSWIALLTILSSLTFGHWQSLLHTL</sequence>
<name>A0A2C9KM80_BIOGL</name>
<reference evidence="3" key="1">
    <citation type="submission" date="2020-05" db="UniProtKB">
        <authorList>
            <consortium name="EnsemblMetazoa"/>
        </authorList>
    </citation>
    <scope>IDENTIFICATION</scope>
    <source>
        <strain evidence="3">BB02</strain>
    </source>
</reference>
<dbReference type="RefSeq" id="XP_013071719.2">
    <property type="nucleotide sequence ID" value="XM_013216265.2"/>
</dbReference>
<keyword evidence="1" id="KW-1133">Transmembrane helix</keyword>
<dbReference type="AlphaFoldDB" id="A0A2C9KM80"/>
<keyword evidence="1" id="KW-0472">Membrane</keyword>
<evidence type="ECO:0008006" key="5">
    <source>
        <dbReference type="Google" id="ProtNLM"/>
    </source>
</evidence>
<feature type="chain" id="PRO_5012541958" description="Protein sleepless" evidence="2">
    <location>
        <begin position="25"/>
        <end position="153"/>
    </location>
</feature>
<keyword evidence="2" id="KW-0732">Signal</keyword>
<protein>
    <recommendedName>
        <fullName evidence="5">Protein sleepless</fullName>
    </recommendedName>
</protein>
<evidence type="ECO:0000256" key="1">
    <source>
        <dbReference type="SAM" id="Phobius"/>
    </source>
</evidence>
<dbReference type="VEuPathDB" id="VectorBase:BGLAX_043242"/>
<dbReference type="Proteomes" id="UP000076420">
    <property type="component" value="Unassembled WGS sequence"/>
</dbReference>
<organism evidence="3 4">
    <name type="scientific">Biomphalaria glabrata</name>
    <name type="common">Bloodfluke planorb</name>
    <name type="synonym">Freshwater snail</name>
    <dbReference type="NCBI Taxonomy" id="6526"/>
    <lineage>
        <taxon>Eukaryota</taxon>
        <taxon>Metazoa</taxon>
        <taxon>Spiralia</taxon>
        <taxon>Lophotrochozoa</taxon>
        <taxon>Mollusca</taxon>
        <taxon>Gastropoda</taxon>
        <taxon>Heterobranchia</taxon>
        <taxon>Euthyneura</taxon>
        <taxon>Panpulmonata</taxon>
        <taxon>Hygrophila</taxon>
        <taxon>Lymnaeoidea</taxon>
        <taxon>Planorbidae</taxon>
        <taxon>Biomphalaria</taxon>
    </lineage>
</organism>
<keyword evidence="1" id="KW-0812">Transmembrane</keyword>
<evidence type="ECO:0000313" key="4">
    <source>
        <dbReference type="Proteomes" id="UP000076420"/>
    </source>
</evidence>
<proteinExistence type="predicted"/>
<dbReference type="EnsemblMetazoa" id="BGLB021318-RA">
    <property type="protein sequence ID" value="BGLB021318-PA"/>
    <property type="gene ID" value="BGLB021318"/>
</dbReference>
<dbReference type="OrthoDB" id="6125676at2759"/>
<gene>
    <name evidence="3" type="primary">106058768</name>
</gene>
<feature type="transmembrane region" description="Helical" evidence="1">
    <location>
        <begin position="128"/>
        <end position="146"/>
    </location>
</feature>
<dbReference type="VEuPathDB" id="VectorBase:BGLB021318"/>